<reference evidence="1" key="1">
    <citation type="submission" date="2019-08" db="EMBL/GenBank/DDBJ databases">
        <authorList>
            <person name="Kucharzyk K."/>
            <person name="Murdoch R.W."/>
            <person name="Higgins S."/>
            <person name="Loffler F."/>
        </authorList>
    </citation>
    <scope>NUCLEOTIDE SEQUENCE</scope>
</reference>
<sequence>MLGRIVFAFIDAQNDGDVFVFGRGGDDNFLGAAFFNMDTGTGFAFGRIASGIGEETGGFDYDIHTQIFPGKGTGIFFGEDFDALAVDDQAVLGSFNSTGENAIVRIVLEQMSVCFSVKQIVDRNDFEFRTVAFKDRFQHLSADAAESVNTNLYCHKIILLDVLPKFYHVQTWIVLNYNDEFSSRRFSGPVFS</sequence>
<protein>
    <submittedName>
        <fullName evidence="1">Uncharacterized protein</fullName>
    </submittedName>
</protein>
<evidence type="ECO:0000313" key="1">
    <source>
        <dbReference type="EMBL" id="MPN34286.1"/>
    </source>
</evidence>
<proteinExistence type="predicted"/>
<dbReference type="AlphaFoldDB" id="A0A645H718"/>
<name>A0A645H718_9ZZZZ</name>
<comment type="caution">
    <text evidence="1">The sequence shown here is derived from an EMBL/GenBank/DDBJ whole genome shotgun (WGS) entry which is preliminary data.</text>
</comment>
<organism evidence="1">
    <name type="scientific">bioreactor metagenome</name>
    <dbReference type="NCBI Taxonomy" id="1076179"/>
    <lineage>
        <taxon>unclassified sequences</taxon>
        <taxon>metagenomes</taxon>
        <taxon>ecological metagenomes</taxon>
    </lineage>
</organism>
<dbReference type="EMBL" id="VSSQ01087247">
    <property type="protein sequence ID" value="MPN34286.1"/>
    <property type="molecule type" value="Genomic_DNA"/>
</dbReference>
<accession>A0A645H718</accession>
<gene>
    <name evidence="1" type="ORF">SDC9_181779</name>
</gene>